<dbReference type="InterPro" id="IPR003439">
    <property type="entry name" value="ABC_transporter-like_ATP-bd"/>
</dbReference>
<dbReference type="InterPro" id="IPR017871">
    <property type="entry name" value="ABC_transporter-like_CS"/>
</dbReference>
<dbReference type="PROSITE" id="PS50893">
    <property type="entry name" value="ABC_TRANSPORTER_2"/>
    <property type="match status" value="1"/>
</dbReference>
<evidence type="ECO:0000256" key="5">
    <source>
        <dbReference type="ARBA" id="ARBA00022989"/>
    </source>
</evidence>
<evidence type="ECO:0000256" key="3">
    <source>
        <dbReference type="ARBA" id="ARBA00022741"/>
    </source>
</evidence>
<dbReference type="InterPro" id="IPR039421">
    <property type="entry name" value="Type_1_exporter"/>
</dbReference>
<keyword evidence="3" id="KW-0547">Nucleotide-binding</keyword>
<keyword evidence="8" id="KW-1185">Reference proteome</keyword>
<evidence type="ECO:0000313" key="7">
    <source>
        <dbReference type="EMBL" id="KAB8189249.1"/>
    </source>
</evidence>
<evidence type="ECO:0000256" key="1">
    <source>
        <dbReference type="ARBA" id="ARBA00004651"/>
    </source>
</evidence>
<sequence>MRLNEHDSGLSLAPLHWSTYRDQIGEKACVLRMLRHARRRDLIGLVLVLAAKAAGPSVAALITGAVVACVGAAGGVGEVAVLVAALAVVLMAINLMDSLRELFHFAVSRRIEGWVRTQVRAMALAPSGIAHLEGPEFHDDASRASAPGDWSIRSPGVAALGLIQLAGRVIGAVMAAAVLAAYFPILAIGLLAVNLLIRAIIRRQWMHLARLEESLARDGRRVQYWTSLAAGVRTAKEVRLFGLADWVVEGWRTIRLSTASEVWATHRRILRRQVLPVMLAGGSALAALLVPGLAATAGAITLGTLATCVVAARAIFTVSDFSESVDIERGTRAMRALERLTARHGPARMLNAAPASETDPEADAPSVVFEDLEFRYRASERPVLNGLNLSVEPGRVLAVVGVNGVGKTTLTKLLAGLYTPTAGRILVDGVDLSGLDLAAWRRRLSVIFQDFVRYPASVRDNVALSVPERPVDDALVEQSLLRAGAYEMVDRLPRGLDTPLWRGGDHGQDLSGGQWQKLAIARVLYAVAQGRRLIVLDEPTAHLDVRAEADFYQNVVAAAQGASMVLISHRLSTVRHADRIVLLAEGRIHESGTHEELLARGGGYARLFGLQAARFDLDDPGDLTVAG</sequence>
<comment type="subcellular location">
    <subcellularLocation>
        <location evidence="1">Cell membrane</location>
        <topology evidence="1">Multi-pass membrane protein</topology>
    </subcellularLocation>
</comment>
<evidence type="ECO:0000256" key="2">
    <source>
        <dbReference type="ARBA" id="ARBA00022692"/>
    </source>
</evidence>
<dbReference type="GO" id="GO:0016887">
    <property type="term" value="F:ATP hydrolysis activity"/>
    <property type="evidence" value="ECO:0007669"/>
    <property type="project" value="InterPro"/>
</dbReference>
<dbReference type="Proteomes" id="UP000312512">
    <property type="component" value="Unassembled WGS sequence"/>
</dbReference>
<dbReference type="AlphaFoldDB" id="A0A5C4VL04"/>
<comment type="caution">
    <text evidence="7">The sequence shown here is derived from an EMBL/GenBank/DDBJ whole genome shotgun (WGS) entry which is preliminary data.</text>
</comment>
<dbReference type="OrthoDB" id="9806127at2"/>
<name>A0A5C4VL04_9ACTN</name>
<organism evidence="7 8">
    <name type="scientific">Nonomuraea phyllanthi</name>
    <dbReference type="NCBI Taxonomy" id="2219224"/>
    <lineage>
        <taxon>Bacteria</taxon>
        <taxon>Bacillati</taxon>
        <taxon>Actinomycetota</taxon>
        <taxon>Actinomycetes</taxon>
        <taxon>Streptosporangiales</taxon>
        <taxon>Streptosporangiaceae</taxon>
        <taxon>Nonomuraea</taxon>
    </lineage>
</organism>
<evidence type="ECO:0000256" key="4">
    <source>
        <dbReference type="ARBA" id="ARBA00022840"/>
    </source>
</evidence>
<evidence type="ECO:0000313" key="8">
    <source>
        <dbReference type="Proteomes" id="UP000312512"/>
    </source>
</evidence>
<dbReference type="Pfam" id="PF00005">
    <property type="entry name" value="ABC_tran"/>
    <property type="match status" value="1"/>
</dbReference>
<dbReference type="EMBL" id="VDLX02000021">
    <property type="protein sequence ID" value="KAB8189249.1"/>
    <property type="molecule type" value="Genomic_DNA"/>
</dbReference>
<dbReference type="Gene3D" id="3.40.50.300">
    <property type="entry name" value="P-loop containing nucleotide triphosphate hydrolases"/>
    <property type="match status" value="1"/>
</dbReference>
<dbReference type="GO" id="GO:0005886">
    <property type="term" value="C:plasma membrane"/>
    <property type="evidence" value="ECO:0007669"/>
    <property type="project" value="UniProtKB-SubCell"/>
</dbReference>
<dbReference type="PROSITE" id="PS00211">
    <property type="entry name" value="ABC_TRANSPORTER_1"/>
    <property type="match status" value="1"/>
</dbReference>
<proteinExistence type="predicted"/>
<dbReference type="PANTHER" id="PTHR24221">
    <property type="entry name" value="ATP-BINDING CASSETTE SUB-FAMILY B"/>
    <property type="match status" value="1"/>
</dbReference>
<gene>
    <name evidence="7" type="ORF">FH608_041255</name>
</gene>
<dbReference type="PANTHER" id="PTHR24221:SF654">
    <property type="entry name" value="ATP-BINDING CASSETTE SUB-FAMILY B MEMBER 6"/>
    <property type="match status" value="1"/>
</dbReference>
<dbReference type="InterPro" id="IPR003593">
    <property type="entry name" value="AAA+_ATPase"/>
</dbReference>
<keyword evidence="6" id="KW-0472">Membrane</keyword>
<dbReference type="GO" id="GO:0034040">
    <property type="term" value="F:ATPase-coupled lipid transmembrane transporter activity"/>
    <property type="evidence" value="ECO:0007669"/>
    <property type="project" value="TreeGrafter"/>
</dbReference>
<dbReference type="Gene3D" id="1.20.1560.10">
    <property type="entry name" value="ABC transporter type 1, transmembrane domain"/>
    <property type="match status" value="1"/>
</dbReference>
<dbReference type="InterPro" id="IPR036640">
    <property type="entry name" value="ABC1_TM_sf"/>
</dbReference>
<reference evidence="7 8" key="1">
    <citation type="submission" date="2019-10" db="EMBL/GenBank/DDBJ databases">
        <title>Nonomuraea sp. nov., isolated from Phyllanthus amarus.</title>
        <authorList>
            <person name="Klykleung N."/>
            <person name="Tanasupawat S."/>
        </authorList>
    </citation>
    <scope>NUCLEOTIDE SEQUENCE [LARGE SCALE GENOMIC DNA]</scope>
    <source>
        <strain evidence="7 8">PA1-10</strain>
    </source>
</reference>
<keyword evidence="5" id="KW-1133">Transmembrane helix</keyword>
<protein>
    <submittedName>
        <fullName evidence="7">ATP-binding cassette domain-containing protein</fullName>
    </submittedName>
</protein>
<evidence type="ECO:0000256" key="6">
    <source>
        <dbReference type="ARBA" id="ARBA00023136"/>
    </source>
</evidence>
<keyword evidence="4 7" id="KW-0067">ATP-binding</keyword>
<dbReference type="SUPFAM" id="SSF90123">
    <property type="entry name" value="ABC transporter transmembrane region"/>
    <property type="match status" value="1"/>
</dbReference>
<keyword evidence="2" id="KW-0812">Transmembrane</keyword>
<accession>A0A5C4VL04</accession>
<dbReference type="GO" id="GO:0005524">
    <property type="term" value="F:ATP binding"/>
    <property type="evidence" value="ECO:0007669"/>
    <property type="project" value="UniProtKB-KW"/>
</dbReference>
<dbReference type="RefSeq" id="WP_139635847.1">
    <property type="nucleotide sequence ID" value="NZ_VDLX02000021.1"/>
</dbReference>
<dbReference type="SUPFAM" id="SSF52540">
    <property type="entry name" value="P-loop containing nucleoside triphosphate hydrolases"/>
    <property type="match status" value="1"/>
</dbReference>
<dbReference type="SMART" id="SM00382">
    <property type="entry name" value="AAA"/>
    <property type="match status" value="1"/>
</dbReference>
<dbReference type="InterPro" id="IPR027417">
    <property type="entry name" value="P-loop_NTPase"/>
</dbReference>